<organism evidence="2 3">
    <name type="scientific">Terriglobus aquaticus</name>
    <dbReference type="NCBI Taxonomy" id="940139"/>
    <lineage>
        <taxon>Bacteria</taxon>
        <taxon>Pseudomonadati</taxon>
        <taxon>Acidobacteriota</taxon>
        <taxon>Terriglobia</taxon>
        <taxon>Terriglobales</taxon>
        <taxon>Acidobacteriaceae</taxon>
        <taxon>Terriglobus</taxon>
    </lineage>
</organism>
<name>A0ABW9KG00_9BACT</name>
<dbReference type="PROSITE" id="PS50883">
    <property type="entry name" value="EAL"/>
    <property type="match status" value="1"/>
</dbReference>
<dbReference type="PANTHER" id="PTHR33121:SF15">
    <property type="entry name" value="BLUE LIGHT- AND TEMPERATURE-REGULATED ANTIREPRESSOR BLUF"/>
    <property type="match status" value="1"/>
</dbReference>
<feature type="domain" description="EAL" evidence="1">
    <location>
        <begin position="1"/>
        <end position="251"/>
    </location>
</feature>
<dbReference type="EMBL" id="JBJYXY010000001">
    <property type="protein sequence ID" value="MFN2974637.1"/>
    <property type="molecule type" value="Genomic_DNA"/>
</dbReference>
<dbReference type="PANTHER" id="PTHR33121">
    <property type="entry name" value="CYCLIC DI-GMP PHOSPHODIESTERASE PDEF"/>
    <property type="match status" value="1"/>
</dbReference>
<keyword evidence="3" id="KW-1185">Reference proteome</keyword>
<dbReference type="Proteomes" id="UP001634747">
    <property type="component" value="Unassembled WGS sequence"/>
</dbReference>
<protein>
    <submittedName>
        <fullName evidence="2">EAL domain-containing protein</fullName>
    </submittedName>
</protein>
<dbReference type="InterPro" id="IPR050706">
    <property type="entry name" value="Cyclic-di-GMP_PDE-like"/>
</dbReference>
<dbReference type="InterPro" id="IPR001633">
    <property type="entry name" value="EAL_dom"/>
</dbReference>
<dbReference type="InterPro" id="IPR035919">
    <property type="entry name" value="EAL_sf"/>
</dbReference>
<dbReference type="Gene3D" id="3.20.20.450">
    <property type="entry name" value="EAL domain"/>
    <property type="match status" value="1"/>
</dbReference>
<evidence type="ECO:0000313" key="2">
    <source>
        <dbReference type="EMBL" id="MFN2974637.1"/>
    </source>
</evidence>
<dbReference type="SUPFAM" id="SSF141868">
    <property type="entry name" value="EAL domain-like"/>
    <property type="match status" value="1"/>
</dbReference>
<dbReference type="RefSeq" id="WP_344687380.1">
    <property type="nucleotide sequence ID" value="NZ_BAABBH010000001.1"/>
</dbReference>
<dbReference type="CDD" id="cd01948">
    <property type="entry name" value="EAL"/>
    <property type="match status" value="1"/>
</dbReference>
<gene>
    <name evidence="2" type="ORF">ACK2TP_02560</name>
</gene>
<comment type="caution">
    <text evidence="2">The sequence shown here is derived from an EMBL/GenBank/DDBJ whole genome shotgun (WGS) entry which is preliminary data.</text>
</comment>
<proteinExistence type="predicted"/>
<accession>A0ABW9KG00</accession>
<dbReference type="SMART" id="SM00052">
    <property type="entry name" value="EAL"/>
    <property type="match status" value="1"/>
</dbReference>
<dbReference type="Pfam" id="PF00563">
    <property type="entry name" value="EAL"/>
    <property type="match status" value="1"/>
</dbReference>
<reference evidence="2 3" key="1">
    <citation type="submission" date="2024-12" db="EMBL/GenBank/DDBJ databases">
        <authorList>
            <person name="Lee Y."/>
        </authorList>
    </citation>
    <scope>NUCLEOTIDE SEQUENCE [LARGE SCALE GENOMIC DNA]</scope>
    <source>
        <strain evidence="2 3">03SUJ4</strain>
    </source>
</reference>
<evidence type="ECO:0000313" key="3">
    <source>
        <dbReference type="Proteomes" id="UP001634747"/>
    </source>
</evidence>
<evidence type="ECO:0000259" key="1">
    <source>
        <dbReference type="PROSITE" id="PS50883"/>
    </source>
</evidence>
<sequence>MQQSCQACRNGVEPPIPFSMAVQPIVDTERNRVFAYEALVRGPKGEGAASVLSAVTPENRYAFDQNCRVKAITLASQLGIVERNPKLSINFMPGAVYSPAACVRLTLATARAHSLPLDRLIFEFTEAEQIDSPTHLQQIADEYSRHGFTLAIDDFGAGFSNVNLLARLHTGIVKLDMDLTRDLHQRPRAQAIVRSLVRLCRGFGTQIVGEGVETYEEYRAMRSCGIRLMQGYLLAKPAFEQLPDFEIPRPRREAVPMLNVPSVLTILPSGRAA</sequence>